<keyword evidence="2" id="KW-1185">Reference proteome</keyword>
<proteinExistence type="predicted"/>
<reference evidence="1 2" key="1">
    <citation type="submission" date="2014-04" db="EMBL/GenBank/DDBJ databases">
        <authorList>
            <consortium name="DOE Joint Genome Institute"/>
            <person name="Kuo A."/>
            <person name="Tarkka M."/>
            <person name="Buscot F."/>
            <person name="Kohler A."/>
            <person name="Nagy L.G."/>
            <person name="Floudas D."/>
            <person name="Copeland A."/>
            <person name="Barry K.W."/>
            <person name="Cichocki N."/>
            <person name="Veneault-Fourrey C."/>
            <person name="LaButti K."/>
            <person name="Lindquist E.A."/>
            <person name="Lipzen A."/>
            <person name="Lundell T."/>
            <person name="Morin E."/>
            <person name="Murat C."/>
            <person name="Sun H."/>
            <person name="Tunlid A."/>
            <person name="Henrissat B."/>
            <person name="Grigoriev I.V."/>
            <person name="Hibbett D.S."/>
            <person name="Martin F."/>
            <person name="Nordberg H.P."/>
            <person name="Cantor M.N."/>
            <person name="Hua S.X."/>
        </authorList>
    </citation>
    <scope>NUCLEOTIDE SEQUENCE [LARGE SCALE GENOMIC DNA]</scope>
    <source>
        <strain evidence="1 2">F 1598</strain>
    </source>
</reference>
<evidence type="ECO:0000313" key="2">
    <source>
        <dbReference type="Proteomes" id="UP000054166"/>
    </source>
</evidence>
<dbReference type="EMBL" id="KN832976">
    <property type="protein sequence ID" value="KIM88679.1"/>
    <property type="molecule type" value="Genomic_DNA"/>
</dbReference>
<dbReference type="AlphaFoldDB" id="A0A0C3GAC5"/>
<organism evidence="1 2">
    <name type="scientific">Piloderma croceum (strain F 1598)</name>
    <dbReference type="NCBI Taxonomy" id="765440"/>
    <lineage>
        <taxon>Eukaryota</taxon>
        <taxon>Fungi</taxon>
        <taxon>Dikarya</taxon>
        <taxon>Basidiomycota</taxon>
        <taxon>Agaricomycotina</taxon>
        <taxon>Agaricomycetes</taxon>
        <taxon>Agaricomycetidae</taxon>
        <taxon>Atheliales</taxon>
        <taxon>Atheliaceae</taxon>
        <taxon>Piloderma</taxon>
    </lineage>
</organism>
<dbReference type="OrthoDB" id="3226575at2759"/>
<accession>A0A0C3GAC5</accession>
<sequence length="581" mass="66449">MVPPPPPPTPVRVSRFPYSVDELETLAKCPDSRLRRSAKMSLWLQTQPEPPRDTSKKSRAIVADYDAQCHKLLARCNEKIREQEALKANCPPHLHPSIDAEIGDLAYERNYTWWRQFRMNDLPPEIFTNILRYVVWSTSDSSEGLMYRLHLTWVSKKWRFMTIADQTLWSVVWMRDKAPYERSQVWLDRAGSTPLDIRINERDDESEPRFDHRSMERLLHVLFPKLSQIRMLIVIIDTWAPALILLRKLQKAGIMGIPINIERFELHRAGKPYVWAGPGYDAKLVTNPIVFCGGKAPKLKYLAINGVYVDWVRSPLANLTTLDLRRMALEVSPTLEGFRDILKACPNLHKLALDGAGPRVEVEKAFKLGPVEMPTVRIFVMGDFSLHYALYVLSLISVPNTRDLTMMNMTGEDYSSLIVAMTGMFKDVRLLTLYTVDVADAPWSRRILVGWLRSMPLVGYLRIAQVRRHIFDAFLDKPTSSIKLDEPVSSDDSSSDESTSREVLCPKLQFLEFQSVDSNTIIAFGEGRKKLHIPLRKIYVNKPWVLKLLKPDVEKLKSLGELLIVSGASPTPEESSLVQDD</sequence>
<evidence type="ECO:0000313" key="1">
    <source>
        <dbReference type="EMBL" id="KIM88679.1"/>
    </source>
</evidence>
<dbReference type="HOGENOM" id="CLU_020637_0_0_1"/>
<dbReference type="STRING" id="765440.A0A0C3GAC5"/>
<protein>
    <recommendedName>
        <fullName evidence="3">F-box domain-containing protein</fullName>
    </recommendedName>
</protein>
<name>A0A0C3GAC5_PILCF</name>
<dbReference type="Proteomes" id="UP000054166">
    <property type="component" value="Unassembled WGS sequence"/>
</dbReference>
<reference evidence="2" key="2">
    <citation type="submission" date="2015-01" db="EMBL/GenBank/DDBJ databases">
        <title>Evolutionary Origins and Diversification of the Mycorrhizal Mutualists.</title>
        <authorList>
            <consortium name="DOE Joint Genome Institute"/>
            <consortium name="Mycorrhizal Genomics Consortium"/>
            <person name="Kohler A."/>
            <person name="Kuo A."/>
            <person name="Nagy L.G."/>
            <person name="Floudas D."/>
            <person name="Copeland A."/>
            <person name="Barry K.W."/>
            <person name="Cichocki N."/>
            <person name="Veneault-Fourrey C."/>
            <person name="LaButti K."/>
            <person name="Lindquist E.A."/>
            <person name="Lipzen A."/>
            <person name="Lundell T."/>
            <person name="Morin E."/>
            <person name="Murat C."/>
            <person name="Riley R."/>
            <person name="Ohm R."/>
            <person name="Sun H."/>
            <person name="Tunlid A."/>
            <person name="Henrissat B."/>
            <person name="Grigoriev I.V."/>
            <person name="Hibbett D.S."/>
            <person name="Martin F."/>
        </authorList>
    </citation>
    <scope>NUCLEOTIDE SEQUENCE [LARGE SCALE GENOMIC DNA]</scope>
    <source>
        <strain evidence="2">F 1598</strain>
    </source>
</reference>
<evidence type="ECO:0008006" key="3">
    <source>
        <dbReference type="Google" id="ProtNLM"/>
    </source>
</evidence>
<dbReference type="InParanoid" id="A0A0C3GAC5"/>
<dbReference type="SUPFAM" id="SSF52047">
    <property type="entry name" value="RNI-like"/>
    <property type="match status" value="1"/>
</dbReference>
<gene>
    <name evidence="1" type="ORF">PILCRDRAFT_813650</name>
</gene>